<proteinExistence type="predicted"/>
<dbReference type="InterPro" id="IPR036249">
    <property type="entry name" value="Thioredoxin-like_sf"/>
</dbReference>
<protein>
    <submittedName>
        <fullName evidence="2">GTPase inhibitor</fullName>
    </submittedName>
</protein>
<accession>A0A1B9GMD9</accession>
<dbReference type="EMBL" id="KI669510">
    <property type="protein sequence ID" value="OCF32197.1"/>
    <property type="molecule type" value="Genomic_DNA"/>
</dbReference>
<organism evidence="2 3">
    <name type="scientific">Kwoniella heveanensis BCC8398</name>
    <dbReference type="NCBI Taxonomy" id="1296120"/>
    <lineage>
        <taxon>Eukaryota</taxon>
        <taxon>Fungi</taxon>
        <taxon>Dikarya</taxon>
        <taxon>Basidiomycota</taxon>
        <taxon>Agaricomycotina</taxon>
        <taxon>Tremellomycetes</taxon>
        <taxon>Tremellales</taxon>
        <taxon>Cryptococcaceae</taxon>
        <taxon>Kwoniella</taxon>
    </lineage>
</organism>
<dbReference type="CDD" id="cd02989">
    <property type="entry name" value="Phd_like_TxnDC9"/>
    <property type="match status" value="1"/>
</dbReference>
<keyword evidence="3" id="KW-1185">Reference proteome</keyword>
<dbReference type="Gene3D" id="3.40.30.10">
    <property type="entry name" value="Glutaredoxin"/>
    <property type="match status" value="1"/>
</dbReference>
<evidence type="ECO:0000313" key="3">
    <source>
        <dbReference type="Proteomes" id="UP000092666"/>
    </source>
</evidence>
<reference evidence="2 3" key="1">
    <citation type="submission" date="2013-07" db="EMBL/GenBank/DDBJ databases">
        <title>The Genome Sequence of Cryptococcus heveanensis BCC8398.</title>
        <authorList>
            <consortium name="The Broad Institute Genome Sequencing Platform"/>
            <person name="Cuomo C."/>
            <person name="Litvintseva A."/>
            <person name="Chen Y."/>
            <person name="Heitman J."/>
            <person name="Sun S."/>
            <person name="Springer D."/>
            <person name="Dromer F."/>
            <person name="Young S.K."/>
            <person name="Zeng Q."/>
            <person name="Gargeya S."/>
            <person name="Fitzgerald M."/>
            <person name="Abouelleil A."/>
            <person name="Alvarado L."/>
            <person name="Berlin A.M."/>
            <person name="Chapman S.B."/>
            <person name="Dewar J."/>
            <person name="Goldberg J."/>
            <person name="Griggs A."/>
            <person name="Gujja S."/>
            <person name="Hansen M."/>
            <person name="Howarth C."/>
            <person name="Imamovic A."/>
            <person name="Larimer J."/>
            <person name="McCowan C."/>
            <person name="Murphy C."/>
            <person name="Pearson M."/>
            <person name="Priest M."/>
            <person name="Roberts A."/>
            <person name="Saif S."/>
            <person name="Shea T."/>
            <person name="Sykes S."/>
            <person name="Wortman J."/>
            <person name="Nusbaum C."/>
            <person name="Birren B."/>
        </authorList>
    </citation>
    <scope>NUCLEOTIDE SEQUENCE [LARGE SCALE GENOMIC DNA]</scope>
    <source>
        <strain evidence="2 3">BCC8398</strain>
    </source>
</reference>
<reference evidence="3" key="2">
    <citation type="submission" date="2013-12" db="EMBL/GenBank/DDBJ databases">
        <title>Evolution of pathogenesis and genome organization in the Tremellales.</title>
        <authorList>
            <person name="Cuomo C."/>
            <person name="Litvintseva A."/>
            <person name="Heitman J."/>
            <person name="Chen Y."/>
            <person name="Sun S."/>
            <person name="Springer D."/>
            <person name="Dromer F."/>
            <person name="Young S."/>
            <person name="Zeng Q."/>
            <person name="Chapman S."/>
            <person name="Gujja S."/>
            <person name="Saif S."/>
            <person name="Birren B."/>
        </authorList>
    </citation>
    <scope>NUCLEOTIDE SEQUENCE [LARGE SCALE GENOMIC DNA]</scope>
    <source>
        <strain evidence="3">BCC8398</strain>
    </source>
</reference>
<evidence type="ECO:0000256" key="1">
    <source>
        <dbReference type="SAM" id="MobiDB-lite"/>
    </source>
</evidence>
<dbReference type="Proteomes" id="UP000092666">
    <property type="component" value="Unassembled WGS sequence"/>
</dbReference>
<feature type="region of interest" description="Disordered" evidence="1">
    <location>
        <begin position="182"/>
        <end position="238"/>
    </location>
</feature>
<gene>
    <name evidence="2" type="ORF">I316_06111</name>
</gene>
<dbReference type="SUPFAM" id="SSF52833">
    <property type="entry name" value="Thioredoxin-like"/>
    <property type="match status" value="1"/>
</dbReference>
<dbReference type="OrthoDB" id="10257948at2759"/>
<dbReference type="STRING" id="1296120.A0A1B9GMD9"/>
<evidence type="ECO:0000313" key="2">
    <source>
        <dbReference type="EMBL" id="OCF32197.1"/>
    </source>
</evidence>
<dbReference type="PANTHER" id="PTHR21148">
    <property type="entry name" value="THIOREDOXIN DOMAIN-CONTAINING PROTEIN 9"/>
    <property type="match status" value="1"/>
</dbReference>
<dbReference type="AlphaFoldDB" id="A0A1B9GMD9"/>
<name>A0A1B9GMD9_9TREE</name>
<sequence>MRSPSPTLSDSELLDSLDEAGFDLATDRERRIEALQREIRQVKDLRDSEYGKVVTFIDEKKLIERMSNEKYCLIHFVHPDFARCAIMDQRLAEIAPAHPHTLFLRANVSDVPFLVAKMAVQVLPCVLAFVNGKAVDRLIGFEELGDTDKFSAKMLEFRLRQSGVLPSDLSLASNISSSLLAGTKQSRGAGGSRSGSDDSGDEDEKMRRKTGGAGAGSSRRGKVGIRNGFAGEGSDDDY</sequence>